<dbReference type="InterPro" id="IPR011013">
    <property type="entry name" value="Gal_mutarotase_sf_dom"/>
</dbReference>
<keyword evidence="6 10" id="KW-0732">Signal</keyword>
<organism evidence="14 15">
    <name type="scientific">Streptomyces canus</name>
    <dbReference type="NCBI Taxonomy" id="58343"/>
    <lineage>
        <taxon>Bacteria</taxon>
        <taxon>Bacillati</taxon>
        <taxon>Actinomycetota</taxon>
        <taxon>Actinomycetes</taxon>
        <taxon>Kitasatosporales</taxon>
        <taxon>Streptomycetaceae</taxon>
        <taxon>Streptomyces</taxon>
        <taxon>Streptomyces aurantiacus group</taxon>
    </lineage>
</organism>
<evidence type="ECO:0000256" key="8">
    <source>
        <dbReference type="ARBA" id="ARBA00023239"/>
    </source>
</evidence>
<feature type="domain" description="Rhamnogalacturonan lyase" evidence="12">
    <location>
        <begin position="389"/>
        <end position="558"/>
    </location>
</feature>
<evidence type="ECO:0000256" key="7">
    <source>
        <dbReference type="ARBA" id="ARBA00023157"/>
    </source>
</evidence>
<accession>A0A117R3F2</accession>
<dbReference type="InterPro" id="IPR029413">
    <property type="entry name" value="RG-lyase_II"/>
</dbReference>
<feature type="signal peptide" evidence="10">
    <location>
        <begin position="1"/>
        <end position="29"/>
    </location>
</feature>
<proteinExistence type="inferred from homology"/>
<dbReference type="CDD" id="cd10316">
    <property type="entry name" value="RGL4_M"/>
    <property type="match status" value="1"/>
</dbReference>
<reference evidence="14 15" key="1">
    <citation type="submission" date="2015-10" db="EMBL/GenBank/DDBJ databases">
        <title>Draft genome sequence of Streptomyces canus DSM 40017, type strain for the species Streptomyces canus.</title>
        <authorList>
            <person name="Ruckert C."/>
            <person name="Winkler A."/>
            <person name="Kalinowski J."/>
            <person name="Kampfer P."/>
            <person name="Glaeser S."/>
        </authorList>
    </citation>
    <scope>NUCLEOTIDE SEQUENCE [LARGE SCALE GENOMIC DNA]</scope>
    <source>
        <strain evidence="14 15">DSM 40017</strain>
    </source>
</reference>
<evidence type="ECO:0000256" key="5">
    <source>
        <dbReference type="ARBA" id="ARBA00022525"/>
    </source>
</evidence>
<dbReference type="RefSeq" id="WP_059206978.1">
    <property type="nucleotide sequence ID" value="NZ_KQ948661.1"/>
</dbReference>
<dbReference type="SUPFAM" id="SSF74650">
    <property type="entry name" value="Galactose mutarotase-like"/>
    <property type="match status" value="1"/>
</dbReference>
<dbReference type="CDD" id="cd10317">
    <property type="entry name" value="RGL4_C"/>
    <property type="match status" value="1"/>
</dbReference>
<dbReference type="InterPro" id="IPR013784">
    <property type="entry name" value="Carb-bd-like_fold"/>
</dbReference>
<dbReference type="PANTHER" id="PTHR36574:SF1">
    <property type="entry name" value="RHAMNOGALACTURONATE LYASE-RELATED"/>
    <property type="match status" value="1"/>
</dbReference>
<dbReference type="InterPro" id="IPR014718">
    <property type="entry name" value="GH-type_carb-bd"/>
</dbReference>
<evidence type="ECO:0000259" key="13">
    <source>
        <dbReference type="Pfam" id="PF14686"/>
    </source>
</evidence>
<dbReference type="Proteomes" id="UP000053669">
    <property type="component" value="Unassembled WGS sequence"/>
</dbReference>
<feature type="domain" description="Rhamnogalacturonase B N-terminal" evidence="11">
    <location>
        <begin position="41"/>
        <end position="290"/>
    </location>
</feature>
<evidence type="ECO:0000256" key="10">
    <source>
        <dbReference type="SAM" id="SignalP"/>
    </source>
</evidence>
<keyword evidence="5" id="KW-0964">Secreted</keyword>
<evidence type="ECO:0000256" key="3">
    <source>
        <dbReference type="ARBA" id="ARBA00010418"/>
    </source>
</evidence>
<keyword evidence="7" id="KW-1015">Disulfide bond</keyword>
<name>A0A117R3F2_9ACTN</name>
<dbReference type="PANTHER" id="PTHR36574">
    <property type="entry name" value="RHAMNOGALACTURONATE LYASE-RELATED"/>
    <property type="match status" value="1"/>
</dbReference>
<dbReference type="PROSITE" id="PS51318">
    <property type="entry name" value="TAT"/>
    <property type="match status" value="1"/>
</dbReference>
<dbReference type="Pfam" id="PF09284">
    <property type="entry name" value="RhgB_N"/>
    <property type="match status" value="1"/>
</dbReference>
<evidence type="ECO:0000313" key="15">
    <source>
        <dbReference type="Proteomes" id="UP000053669"/>
    </source>
</evidence>
<dbReference type="EC" id="4.2.2.23" evidence="4"/>
<dbReference type="GO" id="GO:0005576">
    <property type="term" value="C:extracellular region"/>
    <property type="evidence" value="ECO:0007669"/>
    <property type="project" value="UniProtKB-SubCell"/>
</dbReference>
<dbReference type="EMBL" id="LMWU01000019">
    <property type="protein sequence ID" value="KUN68926.1"/>
    <property type="molecule type" value="Genomic_DNA"/>
</dbReference>
<dbReference type="Gene3D" id="2.60.120.260">
    <property type="entry name" value="Galactose-binding domain-like"/>
    <property type="match status" value="1"/>
</dbReference>
<dbReference type="SUPFAM" id="SSF49785">
    <property type="entry name" value="Galactose-binding domain-like"/>
    <property type="match status" value="1"/>
</dbReference>
<comment type="similarity">
    <text evidence="3">Belongs to the polysaccharide lyase 4 family.</text>
</comment>
<dbReference type="GO" id="GO:0045490">
    <property type="term" value="P:pectin catabolic process"/>
    <property type="evidence" value="ECO:0007669"/>
    <property type="project" value="TreeGrafter"/>
</dbReference>
<comment type="caution">
    <text evidence="14">The sequence shown here is derived from an EMBL/GenBank/DDBJ whole genome shotgun (WGS) entry which is preliminary data.</text>
</comment>
<evidence type="ECO:0000256" key="6">
    <source>
        <dbReference type="ARBA" id="ARBA00022729"/>
    </source>
</evidence>
<dbReference type="Gene3D" id="2.60.40.1120">
    <property type="entry name" value="Carboxypeptidase-like, regulatory domain"/>
    <property type="match status" value="1"/>
</dbReference>
<keyword evidence="8" id="KW-0456">Lyase</keyword>
<dbReference type="InterPro" id="IPR008979">
    <property type="entry name" value="Galactose-bd-like_sf"/>
</dbReference>
<dbReference type="InterPro" id="IPR006311">
    <property type="entry name" value="TAT_signal"/>
</dbReference>
<evidence type="ECO:0000259" key="12">
    <source>
        <dbReference type="Pfam" id="PF14683"/>
    </source>
</evidence>
<evidence type="ECO:0000256" key="2">
    <source>
        <dbReference type="ARBA" id="ARBA00004613"/>
    </source>
</evidence>
<dbReference type="STRING" id="58343.AQJ46_20425"/>
<evidence type="ECO:0000313" key="14">
    <source>
        <dbReference type="EMBL" id="KUN68926.1"/>
    </source>
</evidence>
<keyword evidence="9" id="KW-0961">Cell wall biogenesis/degradation</keyword>
<dbReference type="SUPFAM" id="SSF49452">
    <property type="entry name" value="Starch-binding domain-like"/>
    <property type="match status" value="1"/>
</dbReference>
<dbReference type="Gene3D" id="2.70.98.10">
    <property type="match status" value="1"/>
</dbReference>
<comment type="catalytic activity">
    <reaction evidence="1">
        <text>Endotype eliminative cleavage of L-alpha-rhamnopyranosyl-(1-&gt;4)-alpha-D-galactopyranosyluronic acid bonds of rhamnogalacturonan I domains in ramified hairy regions of pectin leaving L-rhamnopyranose at the reducing end and 4-deoxy-4,5-unsaturated D-galactopyranosyluronic acid at the non-reducing end.</text>
        <dbReference type="EC" id="4.2.2.23"/>
    </reaction>
</comment>
<comment type="subcellular location">
    <subcellularLocation>
        <location evidence="2">Secreted</location>
    </subcellularLocation>
</comment>
<dbReference type="Pfam" id="PF14683">
    <property type="entry name" value="CBM-like"/>
    <property type="match status" value="1"/>
</dbReference>
<dbReference type="InterPro" id="IPR029411">
    <property type="entry name" value="RG-lyase_III"/>
</dbReference>
<feature type="domain" description="Rhamnogalacturonan lyase" evidence="13">
    <location>
        <begin position="297"/>
        <end position="372"/>
    </location>
</feature>
<feature type="chain" id="PRO_5038610679" description="rhamnogalacturonan endolyase" evidence="10">
    <location>
        <begin position="30"/>
        <end position="560"/>
    </location>
</feature>
<gene>
    <name evidence="14" type="ORF">AQJ46_20425</name>
</gene>
<evidence type="ECO:0000256" key="1">
    <source>
        <dbReference type="ARBA" id="ARBA00001324"/>
    </source>
</evidence>
<dbReference type="GO" id="GO:0071555">
    <property type="term" value="P:cell wall organization"/>
    <property type="evidence" value="ECO:0007669"/>
    <property type="project" value="UniProtKB-KW"/>
</dbReference>
<dbReference type="Pfam" id="PF14686">
    <property type="entry name" value="fn3_3"/>
    <property type="match status" value="1"/>
</dbReference>
<evidence type="ECO:0000256" key="4">
    <source>
        <dbReference type="ARBA" id="ARBA00012437"/>
    </source>
</evidence>
<protein>
    <recommendedName>
        <fullName evidence="4">rhamnogalacturonan endolyase</fullName>
        <ecNumber evidence="4">4.2.2.23</ecNumber>
    </recommendedName>
</protein>
<evidence type="ECO:0000256" key="9">
    <source>
        <dbReference type="ARBA" id="ARBA00023316"/>
    </source>
</evidence>
<evidence type="ECO:0000259" key="11">
    <source>
        <dbReference type="Pfam" id="PF09284"/>
    </source>
</evidence>
<dbReference type="AlphaFoldDB" id="A0A117R3F2"/>
<dbReference type="InterPro" id="IPR015364">
    <property type="entry name" value="RhgB_N"/>
</dbReference>
<dbReference type="InterPro" id="IPR016590">
    <property type="entry name" value="Rhamnogalacturonase_B"/>
</dbReference>
<dbReference type="CDD" id="cd10320">
    <property type="entry name" value="RGL4_N"/>
    <property type="match status" value="1"/>
</dbReference>
<dbReference type="GO" id="GO:0102210">
    <property type="term" value="F:rhamnogalacturonan endolyase activity"/>
    <property type="evidence" value="ECO:0007669"/>
    <property type="project" value="UniProtKB-EC"/>
</dbReference>
<sequence length="560" mass="58797">MSESTVNRPVGRRTFVLGTAAVAGTAAFAGPLAETASAAAFGWSDDGSNYVVDTGASLVFKVSKTNGDLTSLVYKGTQYQGYGGKNSHIESGLGTSTVSIKQSGTTILISVAYGTLKHYYAARSGENNVYLWTNKADDSVSATRYILRVNAGKFLNDEPDSYTYAPTTIEASDVFAKSDGQTRSKHYAKARVIDYNYVGWTTGSVGLYIVRSNHEKASGGPFYRSLLRHQSADGGGLYEILYYGENQTEAQRFGLQGPYVIAFTDGGAPSSALYPGTLTTSWADALGISGYVPASGRGKVAGVGITGRNTAYAYTVGLANSAAQYWGSARSSDGWFSIGGVLPGTYTLTVFKGELAVYTGSVSVSAGGTTTLNSIAIPSSNDPGNASAIWRINNWDGTPGGFKNADLMTYAHPSDVRASSWTGNVVIGSGTETSGFPCYLWKDVNSGIIVYFKLTAAQAAAAHTLRIGVTTAYANGRPQVVVNDTWTSAVPSPPTQPSTRSLTVGSYRGNNYTFTYSVPASAWLTDTSAYNTLKIYVASGSGSTSFLSAGTSIDAIDLLA</sequence>
<dbReference type="GO" id="GO:0030246">
    <property type="term" value="F:carbohydrate binding"/>
    <property type="evidence" value="ECO:0007669"/>
    <property type="project" value="InterPro"/>
</dbReference>